<sequence>MVTCIFHFLLQLESILCKFHFLCRGYRNIIDRDRVPLLHRTISVDELVFCG</sequence>
<reference evidence="2" key="1">
    <citation type="submission" date="2014-09" db="EMBL/GenBank/DDBJ databases">
        <authorList>
            <person name="Magalhaes I.L.F."/>
            <person name="Oliveira U."/>
            <person name="Santos F.R."/>
            <person name="Vidigal T.H.D.A."/>
            <person name="Brescovit A.D."/>
            <person name="Santos A.J."/>
        </authorList>
    </citation>
    <scope>NUCLEOTIDE SEQUENCE</scope>
    <source>
        <tissue evidence="2">Shoot tissue taken approximately 20 cm above the soil surface</tissue>
    </source>
</reference>
<protein>
    <submittedName>
        <fullName evidence="2">Uncharacterized protein</fullName>
    </submittedName>
</protein>
<proteinExistence type="predicted"/>
<name>A0A0A9HNZ2_ARUDO</name>
<feature type="signal peptide" evidence="1">
    <location>
        <begin position="1"/>
        <end position="17"/>
    </location>
</feature>
<keyword evidence="1" id="KW-0732">Signal</keyword>
<reference evidence="2" key="2">
    <citation type="journal article" date="2015" name="Data Brief">
        <title>Shoot transcriptome of the giant reed, Arundo donax.</title>
        <authorList>
            <person name="Barrero R.A."/>
            <person name="Guerrero F.D."/>
            <person name="Moolhuijzen P."/>
            <person name="Goolsby J.A."/>
            <person name="Tidwell J."/>
            <person name="Bellgard S.E."/>
            <person name="Bellgard M.I."/>
        </authorList>
    </citation>
    <scope>NUCLEOTIDE SEQUENCE</scope>
    <source>
        <tissue evidence="2">Shoot tissue taken approximately 20 cm above the soil surface</tissue>
    </source>
</reference>
<accession>A0A0A9HNZ2</accession>
<evidence type="ECO:0000313" key="2">
    <source>
        <dbReference type="EMBL" id="JAE38462.1"/>
    </source>
</evidence>
<dbReference type="EMBL" id="GBRH01159434">
    <property type="protein sequence ID" value="JAE38462.1"/>
    <property type="molecule type" value="Transcribed_RNA"/>
</dbReference>
<feature type="chain" id="PRO_5002048304" evidence="1">
    <location>
        <begin position="18"/>
        <end position="51"/>
    </location>
</feature>
<dbReference type="AlphaFoldDB" id="A0A0A9HNZ2"/>
<evidence type="ECO:0000256" key="1">
    <source>
        <dbReference type="SAM" id="SignalP"/>
    </source>
</evidence>
<organism evidence="2">
    <name type="scientific">Arundo donax</name>
    <name type="common">Giant reed</name>
    <name type="synonym">Donax arundinaceus</name>
    <dbReference type="NCBI Taxonomy" id="35708"/>
    <lineage>
        <taxon>Eukaryota</taxon>
        <taxon>Viridiplantae</taxon>
        <taxon>Streptophyta</taxon>
        <taxon>Embryophyta</taxon>
        <taxon>Tracheophyta</taxon>
        <taxon>Spermatophyta</taxon>
        <taxon>Magnoliopsida</taxon>
        <taxon>Liliopsida</taxon>
        <taxon>Poales</taxon>
        <taxon>Poaceae</taxon>
        <taxon>PACMAD clade</taxon>
        <taxon>Arundinoideae</taxon>
        <taxon>Arundineae</taxon>
        <taxon>Arundo</taxon>
    </lineage>
</organism>